<dbReference type="Gene3D" id="3.40.50.1000">
    <property type="entry name" value="HAD superfamily/HAD-like"/>
    <property type="match status" value="1"/>
</dbReference>
<protein>
    <recommendedName>
        <fullName evidence="3">HAD family hydrolase</fullName>
    </recommendedName>
</protein>
<dbReference type="PATRIC" id="fig|1030009.3.peg.2830"/>
<dbReference type="NCBIfam" id="TIGR01549">
    <property type="entry name" value="HAD-SF-IA-v1"/>
    <property type="match status" value="1"/>
</dbReference>
<dbReference type="Pfam" id="PF13419">
    <property type="entry name" value="HAD_2"/>
    <property type="match status" value="1"/>
</dbReference>
<dbReference type="AlphaFoldDB" id="A0A0E0UZV1"/>
<dbReference type="InterPro" id="IPR006439">
    <property type="entry name" value="HAD-SF_hydro_IA"/>
</dbReference>
<dbReference type="GO" id="GO:0006281">
    <property type="term" value="P:DNA repair"/>
    <property type="evidence" value="ECO:0007669"/>
    <property type="project" value="TreeGrafter"/>
</dbReference>
<dbReference type="SFLD" id="SFLDG01135">
    <property type="entry name" value="C1.5.6:_HAD__Beta-PGM__Phospha"/>
    <property type="match status" value="1"/>
</dbReference>
<dbReference type="Gene3D" id="1.10.150.240">
    <property type="entry name" value="Putative phosphatase, domain 2"/>
    <property type="match status" value="1"/>
</dbReference>
<dbReference type="InterPro" id="IPR036412">
    <property type="entry name" value="HAD-like_sf"/>
</dbReference>
<name>A0A0E0UZV1_LISMM</name>
<dbReference type="SFLD" id="SFLDS00003">
    <property type="entry name" value="Haloacid_Dehalogenase"/>
    <property type="match status" value="1"/>
</dbReference>
<dbReference type="PANTHER" id="PTHR43434:SF26">
    <property type="entry name" value="PYROPHOSPHATASE PPAX"/>
    <property type="match status" value="1"/>
</dbReference>
<dbReference type="EMBL" id="CP002816">
    <property type="protein sequence ID" value="AEH93846.1"/>
    <property type="molecule type" value="Genomic_DNA"/>
</dbReference>
<dbReference type="InterPro" id="IPR041492">
    <property type="entry name" value="HAD_2"/>
</dbReference>
<dbReference type="InterPro" id="IPR023198">
    <property type="entry name" value="PGP-like_dom2"/>
</dbReference>
<dbReference type="InterPro" id="IPR023214">
    <property type="entry name" value="HAD_sf"/>
</dbReference>
<evidence type="ECO:0008006" key="3">
    <source>
        <dbReference type="Google" id="ProtNLM"/>
    </source>
</evidence>
<dbReference type="SUPFAM" id="SSF56784">
    <property type="entry name" value="HAD-like"/>
    <property type="match status" value="1"/>
</dbReference>
<dbReference type="PANTHER" id="PTHR43434">
    <property type="entry name" value="PHOSPHOGLYCOLATE PHOSPHATASE"/>
    <property type="match status" value="1"/>
</dbReference>
<accession>A0A0E0UZV1</accession>
<evidence type="ECO:0000313" key="1">
    <source>
        <dbReference type="EMBL" id="AEH93846.1"/>
    </source>
</evidence>
<organism evidence="1 2">
    <name type="scientific">Listeria monocytogenes serotype 4a (strain M7)</name>
    <dbReference type="NCBI Taxonomy" id="1030009"/>
    <lineage>
        <taxon>Bacteria</taxon>
        <taxon>Bacillati</taxon>
        <taxon>Bacillota</taxon>
        <taxon>Bacilli</taxon>
        <taxon>Bacillales</taxon>
        <taxon>Listeriaceae</taxon>
        <taxon>Listeria</taxon>
    </lineage>
</organism>
<dbReference type="Proteomes" id="UP000000486">
    <property type="component" value="Chromosome"/>
</dbReference>
<evidence type="ECO:0000313" key="2">
    <source>
        <dbReference type="Proteomes" id="UP000000486"/>
    </source>
</evidence>
<dbReference type="KEGG" id="lmq:LMM7_2841"/>
<dbReference type="NCBIfam" id="TIGR01509">
    <property type="entry name" value="HAD-SF-IA-v3"/>
    <property type="match status" value="1"/>
</dbReference>
<sequence length="203" mass="22611">MYKAIIFDVDGTILDTERAVLHSLQAVLAEEGLSYELDELRFVLGITGAAAVEQLNILDQEKVLDKWIEREATFIEEVEVFEGIHKVLHAIPESGVVTSKNALEMEKGFYPFNIQDHFQAIVCASDTENHKPHPDPLLKGLEILGREPHEVLYVGDSSYDMKCAHAAGAHFGLALWGAKTTDGFEKAELVFEKPEDILAYVSK</sequence>
<reference evidence="1 2" key="1">
    <citation type="journal article" date="2011" name="J. Bacteriol.">
        <title>Genome sequence of the nonpathogenic Listeria monocytogenes serovar 4a strain M7.</title>
        <authorList>
            <person name="Chen J."/>
            <person name="Xia Y."/>
            <person name="Cheng C."/>
            <person name="Fang C."/>
            <person name="Shan Y."/>
            <person name="Jin G."/>
            <person name="Fang W."/>
        </authorList>
    </citation>
    <scope>NUCLEOTIDE SEQUENCE [LARGE SCALE GENOMIC DNA]</scope>
    <source>
        <strain evidence="1 2">M7</strain>
    </source>
</reference>
<gene>
    <name evidence="1" type="ordered locus">LMM7_2841</name>
</gene>
<dbReference type="GO" id="GO:0008967">
    <property type="term" value="F:phosphoglycolate phosphatase activity"/>
    <property type="evidence" value="ECO:0007669"/>
    <property type="project" value="TreeGrafter"/>
</dbReference>
<dbReference type="RefSeq" id="WP_003728611.1">
    <property type="nucleotide sequence ID" value="NC_017537.1"/>
</dbReference>
<dbReference type="InterPro" id="IPR050155">
    <property type="entry name" value="HAD-like_hydrolase_sf"/>
</dbReference>
<dbReference type="HOGENOM" id="CLU_045011_19_3_9"/>
<dbReference type="SFLD" id="SFLDG01129">
    <property type="entry name" value="C1.5:_HAD__Beta-PGM__Phosphata"/>
    <property type="match status" value="1"/>
</dbReference>
<dbReference type="GO" id="GO:0005829">
    <property type="term" value="C:cytosol"/>
    <property type="evidence" value="ECO:0007669"/>
    <property type="project" value="TreeGrafter"/>
</dbReference>
<proteinExistence type="predicted"/>